<dbReference type="EMBL" id="BARS01026678">
    <property type="protein sequence ID" value="GAG03317.1"/>
    <property type="molecule type" value="Genomic_DNA"/>
</dbReference>
<gene>
    <name evidence="2" type="ORF">S01H1_42021</name>
</gene>
<reference evidence="2" key="1">
    <citation type="journal article" date="2014" name="Front. Microbiol.">
        <title>High frequency of phylogenetically diverse reductive dehalogenase-homologous genes in deep subseafloor sedimentary metagenomes.</title>
        <authorList>
            <person name="Kawai M."/>
            <person name="Futagami T."/>
            <person name="Toyoda A."/>
            <person name="Takaki Y."/>
            <person name="Nishi S."/>
            <person name="Hori S."/>
            <person name="Arai W."/>
            <person name="Tsubouchi T."/>
            <person name="Morono Y."/>
            <person name="Uchiyama I."/>
            <person name="Ito T."/>
            <person name="Fujiyama A."/>
            <person name="Inagaki F."/>
            <person name="Takami H."/>
        </authorList>
    </citation>
    <scope>NUCLEOTIDE SEQUENCE</scope>
    <source>
        <strain evidence="2">Expedition CK06-06</strain>
    </source>
</reference>
<evidence type="ECO:0000313" key="2">
    <source>
        <dbReference type="EMBL" id="GAG03317.1"/>
    </source>
</evidence>
<proteinExistence type="predicted"/>
<keyword evidence="1" id="KW-0812">Transmembrane</keyword>
<evidence type="ECO:0000256" key="1">
    <source>
        <dbReference type="SAM" id="Phobius"/>
    </source>
</evidence>
<dbReference type="Gene3D" id="1.20.120.1630">
    <property type="match status" value="1"/>
</dbReference>
<keyword evidence="1" id="KW-0472">Membrane</keyword>
<name>X0UVT5_9ZZZZ</name>
<keyword evidence="1" id="KW-1133">Transmembrane helix</keyword>
<comment type="caution">
    <text evidence="2">The sequence shown here is derived from an EMBL/GenBank/DDBJ whole genome shotgun (WGS) entry which is preliminary data.</text>
</comment>
<feature type="transmembrane region" description="Helical" evidence="1">
    <location>
        <begin position="69"/>
        <end position="94"/>
    </location>
</feature>
<organism evidence="2">
    <name type="scientific">marine sediment metagenome</name>
    <dbReference type="NCBI Taxonomy" id="412755"/>
    <lineage>
        <taxon>unclassified sequences</taxon>
        <taxon>metagenomes</taxon>
        <taxon>ecological metagenomes</taxon>
    </lineage>
</organism>
<protein>
    <submittedName>
        <fullName evidence="2">Uncharacterized protein</fullName>
    </submittedName>
</protein>
<dbReference type="AlphaFoldDB" id="X0UVT5"/>
<feature type="non-terminal residue" evidence="2">
    <location>
        <position position="1"/>
    </location>
</feature>
<sequence length="95" mass="11207">PWVIFALIIVSIAFLEDINLSKKYPDKYAEYRKRTPFLIKLPKTLNLIASFPLRYILKKSFPETKKDVLKVVIFYGMIIIILSLLILLMLPLFYQ</sequence>
<accession>X0UVT5</accession>